<keyword evidence="3" id="KW-1003">Cell membrane</keyword>
<dbReference type="SUPFAM" id="SSF103473">
    <property type="entry name" value="MFS general substrate transporter"/>
    <property type="match status" value="1"/>
</dbReference>
<dbReference type="InterPro" id="IPR011701">
    <property type="entry name" value="MFS"/>
</dbReference>
<dbReference type="Pfam" id="PF07690">
    <property type="entry name" value="MFS_1"/>
    <property type="match status" value="1"/>
</dbReference>
<evidence type="ECO:0000313" key="9">
    <source>
        <dbReference type="EMBL" id="SNY85145.1"/>
    </source>
</evidence>
<keyword evidence="5 7" id="KW-1133">Transmembrane helix</keyword>
<comment type="subcellular location">
    <subcellularLocation>
        <location evidence="1">Cell membrane</location>
        <topology evidence="1">Multi-pass membrane protein</topology>
    </subcellularLocation>
</comment>
<feature type="transmembrane region" description="Helical" evidence="7">
    <location>
        <begin position="367"/>
        <end position="393"/>
    </location>
</feature>
<feature type="transmembrane region" description="Helical" evidence="7">
    <location>
        <begin position="277"/>
        <end position="298"/>
    </location>
</feature>
<organism evidence="9 10">
    <name type="scientific">Nocardia amikacinitolerans</name>
    <dbReference type="NCBI Taxonomy" id="756689"/>
    <lineage>
        <taxon>Bacteria</taxon>
        <taxon>Bacillati</taxon>
        <taxon>Actinomycetota</taxon>
        <taxon>Actinomycetes</taxon>
        <taxon>Mycobacteriales</taxon>
        <taxon>Nocardiaceae</taxon>
        <taxon>Nocardia</taxon>
    </lineage>
</organism>
<sequence length="524" mass="53707">MTDPDPLHPNRTTTAPAGPRDWLGLAVLALPTLLLAMDVTVLYLAVPHLTEDLRPTGIEQLWIADIYGFMIAGFLITMGTVGDRIGRRKLLMIGAAAFAAASALAAFATGPLLLIAARALLGIAGATLMPSTLALISNMFRDAGQRAMAIGVWATCLSAGMALGPIIGGSMLESFWWGSVFLLAVPVMALLLVTAPILLPEYRDPEAGRVDLPSVLLSLATILPVIFGIKKSAEAGLSAVPVAAIAVGIGFGLLFVRRQGELADPLLDLRLFGNPTFRAALLILLFGLGTVGGIYLFITQYLQLVRGLTPLGAGLWLLPPAGALILASMLTPIIARKVEPRFIVTAALAIATLGYLTLAFVDAVGGLPVLVSGFVLVYVGISPLMVLGTDLVIGTTPPAKAGSAAAMSETSMEFGVATGIAVLGVIGTAIYRAGVAGSPVPGVQPRVQEAAEDSLGAADAAATDLPAHLGDTLLSVARDAFTSGLNSTALVCAAITAALTAVALTSLRPAAASSSHEADRAPHL</sequence>
<dbReference type="OrthoDB" id="9781469at2"/>
<feature type="transmembrane region" description="Helical" evidence="7">
    <location>
        <begin position="21"/>
        <end position="46"/>
    </location>
</feature>
<dbReference type="PANTHER" id="PTHR42718">
    <property type="entry name" value="MAJOR FACILITATOR SUPERFAMILY MULTIDRUG TRANSPORTER MFSC"/>
    <property type="match status" value="1"/>
</dbReference>
<dbReference type="EMBL" id="OBEG01000003">
    <property type="protein sequence ID" value="SNY85145.1"/>
    <property type="molecule type" value="Genomic_DNA"/>
</dbReference>
<keyword evidence="2" id="KW-0813">Transport</keyword>
<dbReference type="InterPro" id="IPR020846">
    <property type="entry name" value="MFS_dom"/>
</dbReference>
<evidence type="ECO:0000259" key="8">
    <source>
        <dbReference type="PROSITE" id="PS50850"/>
    </source>
</evidence>
<proteinExistence type="predicted"/>
<evidence type="ECO:0000256" key="3">
    <source>
        <dbReference type="ARBA" id="ARBA00022475"/>
    </source>
</evidence>
<evidence type="ECO:0000256" key="5">
    <source>
        <dbReference type="ARBA" id="ARBA00022989"/>
    </source>
</evidence>
<feature type="transmembrane region" description="Helical" evidence="7">
    <location>
        <begin position="174"/>
        <end position="198"/>
    </location>
</feature>
<dbReference type="STRING" id="1379680.GCA_001612615_03339"/>
<dbReference type="Proteomes" id="UP000219565">
    <property type="component" value="Unassembled WGS sequence"/>
</dbReference>
<dbReference type="PROSITE" id="PS50850">
    <property type="entry name" value="MFS"/>
    <property type="match status" value="1"/>
</dbReference>
<dbReference type="AlphaFoldDB" id="A0A285LJP1"/>
<gene>
    <name evidence="9" type="ORF">SAMN04244553_3716</name>
</gene>
<dbReference type="GO" id="GO:0005886">
    <property type="term" value="C:plasma membrane"/>
    <property type="evidence" value="ECO:0007669"/>
    <property type="project" value="UniProtKB-SubCell"/>
</dbReference>
<dbReference type="GO" id="GO:0022857">
    <property type="term" value="F:transmembrane transporter activity"/>
    <property type="evidence" value="ECO:0007669"/>
    <property type="project" value="InterPro"/>
</dbReference>
<feature type="transmembrane region" description="Helical" evidence="7">
    <location>
        <begin position="115"/>
        <end position="136"/>
    </location>
</feature>
<dbReference type="RefSeq" id="WP_097245912.1">
    <property type="nucleotide sequence ID" value="NZ_OBEG01000003.1"/>
</dbReference>
<evidence type="ECO:0000256" key="7">
    <source>
        <dbReference type="SAM" id="Phobius"/>
    </source>
</evidence>
<feature type="transmembrane region" description="Helical" evidence="7">
    <location>
        <begin position="313"/>
        <end position="335"/>
    </location>
</feature>
<feature type="transmembrane region" description="Helical" evidence="7">
    <location>
        <begin position="414"/>
        <end position="433"/>
    </location>
</feature>
<feature type="transmembrane region" description="Helical" evidence="7">
    <location>
        <begin position="342"/>
        <end position="361"/>
    </location>
</feature>
<dbReference type="PROSITE" id="PS51318">
    <property type="entry name" value="TAT"/>
    <property type="match status" value="1"/>
</dbReference>
<dbReference type="PANTHER" id="PTHR42718:SF47">
    <property type="entry name" value="METHYL VIOLOGEN RESISTANCE PROTEIN SMVA"/>
    <property type="match status" value="1"/>
</dbReference>
<feature type="transmembrane region" description="Helical" evidence="7">
    <location>
        <begin position="61"/>
        <end position="78"/>
    </location>
</feature>
<feature type="transmembrane region" description="Helical" evidence="7">
    <location>
        <begin position="235"/>
        <end position="256"/>
    </location>
</feature>
<keyword evidence="4 7" id="KW-0812">Transmembrane</keyword>
<dbReference type="InterPro" id="IPR036259">
    <property type="entry name" value="MFS_trans_sf"/>
</dbReference>
<feature type="transmembrane region" description="Helical" evidence="7">
    <location>
        <begin position="210"/>
        <end position="229"/>
    </location>
</feature>
<evidence type="ECO:0000256" key="1">
    <source>
        <dbReference type="ARBA" id="ARBA00004651"/>
    </source>
</evidence>
<feature type="transmembrane region" description="Helical" evidence="7">
    <location>
        <begin position="148"/>
        <end position="168"/>
    </location>
</feature>
<keyword evidence="10" id="KW-1185">Reference proteome</keyword>
<dbReference type="InterPro" id="IPR006311">
    <property type="entry name" value="TAT_signal"/>
</dbReference>
<protein>
    <submittedName>
        <fullName evidence="9">MFS transporter, DHA2 family, multidrug resistance protein</fullName>
    </submittedName>
</protein>
<keyword evidence="6 7" id="KW-0472">Membrane</keyword>
<accession>A0A285LJP1</accession>
<reference evidence="9 10" key="1">
    <citation type="submission" date="2017-09" db="EMBL/GenBank/DDBJ databases">
        <authorList>
            <person name="Ehlers B."/>
            <person name="Leendertz F.H."/>
        </authorList>
    </citation>
    <scope>NUCLEOTIDE SEQUENCE [LARGE SCALE GENOMIC DNA]</scope>
    <source>
        <strain evidence="9 10">DSM 45537</strain>
    </source>
</reference>
<dbReference type="CDD" id="cd17321">
    <property type="entry name" value="MFS_MMR_MDR_like"/>
    <property type="match status" value="1"/>
</dbReference>
<evidence type="ECO:0000256" key="2">
    <source>
        <dbReference type="ARBA" id="ARBA00022448"/>
    </source>
</evidence>
<feature type="transmembrane region" description="Helical" evidence="7">
    <location>
        <begin position="90"/>
        <end position="109"/>
    </location>
</feature>
<name>A0A285LJP1_9NOCA</name>
<evidence type="ECO:0000313" key="10">
    <source>
        <dbReference type="Proteomes" id="UP000219565"/>
    </source>
</evidence>
<evidence type="ECO:0000256" key="4">
    <source>
        <dbReference type="ARBA" id="ARBA00022692"/>
    </source>
</evidence>
<feature type="domain" description="Major facilitator superfamily (MFS) profile" evidence="8">
    <location>
        <begin position="24"/>
        <end position="512"/>
    </location>
</feature>
<dbReference type="Gene3D" id="1.20.1250.20">
    <property type="entry name" value="MFS general substrate transporter like domains"/>
    <property type="match status" value="1"/>
</dbReference>
<feature type="transmembrane region" description="Helical" evidence="7">
    <location>
        <begin position="488"/>
        <end position="507"/>
    </location>
</feature>
<evidence type="ECO:0000256" key="6">
    <source>
        <dbReference type="ARBA" id="ARBA00023136"/>
    </source>
</evidence>
<dbReference type="Gene3D" id="1.20.1720.10">
    <property type="entry name" value="Multidrug resistance protein D"/>
    <property type="match status" value="1"/>
</dbReference>